<evidence type="ECO:0000313" key="2">
    <source>
        <dbReference type="Proteomes" id="UP000571554"/>
    </source>
</evidence>
<dbReference type="AlphaFoldDB" id="A0A7W9U1B3"/>
<comment type="caution">
    <text evidence="1">The sequence shown here is derived from an EMBL/GenBank/DDBJ whole genome shotgun (WGS) entry which is preliminary data.</text>
</comment>
<dbReference type="EMBL" id="JACHBW010000010">
    <property type="protein sequence ID" value="MBB6103975.1"/>
    <property type="molecule type" value="Genomic_DNA"/>
</dbReference>
<dbReference type="InterPro" id="IPR027417">
    <property type="entry name" value="P-loop_NTPase"/>
</dbReference>
<gene>
    <name evidence="1" type="ORF">F4827_003830</name>
</gene>
<evidence type="ECO:0000313" key="1">
    <source>
        <dbReference type="EMBL" id="MBB6103975.1"/>
    </source>
</evidence>
<reference evidence="1 2" key="1">
    <citation type="submission" date="2020-08" db="EMBL/GenBank/DDBJ databases">
        <title>Above-ground endophytic microbial communities from plants in different locations in the United States.</title>
        <authorList>
            <person name="Frank C."/>
        </authorList>
    </citation>
    <scope>NUCLEOTIDE SEQUENCE [LARGE SCALE GENOMIC DNA]</scope>
    <source>
        <strain evidence="1 2">WP4_2_2</strain>
    </source>
</reference>
<protein>
    <submittedName>
        <fullName evidence="1">Uncharacterized protein</fullName>
    </submittedName>
</protein>
<organism evidence="1 2">
    <name type="scientific">Paraburkholderia bannensis</name>
    <dbReference type="NCBI Taxonomy" id="765414"/>
    <lineage>
        <taxon>Bacteria</taxon>
        <taxon>Pseudomonadati</taxon>
        <taxon>Pseudomonadota</taxon>
        <taxon>Betaproteobacteria</taxon>
        <taxon>Burkholderiales</taxon>
        <taxon>Burkholderiaceae</taxon>
        <taxon>Paraburkholderia</taxon>
    </lineage>
</organism>
<dbReference type="Proteomes" id="UP000571554">
    <property type="component" value="Unassembled WGS sequence"/>
</dbReference>
<dbReference type="Gene3D" id="3.40.50.300">
    <property type="entry name" value="P-loop containing nucleotide triphosphate hydrolases"/>
    <property type="match status" value="1"/>
</dbReference>
<dbReference type="RefSeq" id="WP_183725798.1">
    <property type="nucleotide sequence ID" value="NZ_JACHBW010000010.1"/>
</dbReference>
<proteinExistence type="predicted"/>
<accession>A0A7W9U1B3</accession>
<keyword evidence="2" id="KW-1185">Reference proteome</keyword>
<name>A0A7W9U1B3_9BURK</name>
<sequence>MTHLIAAHFQSSNSTAQASAAQLLHAQMGGILLKPGPFDAYGNRVANAPSENEDALENHYCTMMTSRRGGIIDVSPEERQSVIAFIQKRRAILTEMKTIIVSVSPDDDSQNAAVETLTAIREAGVSPSDIRILATDMPPNTASSEIYSRVADYAREAGITPPPEASLPISTSFAKAQQFKMPIAAVLNKSVDFETELTVARLNGAPEKVMHALAHKVIAQRELLDAADTFRRVAELLGLPCISQDEWRAEFPLTANRKRTKVGSME</sequence>